<comment type="caution">
    <text evidence="1">The sequence shown here is derived from an EMBL/GenBank/DDBJ whole genome shotgun (WGS) entry which is preliminary data.</text>
</comment>
<organism evidence="1 2">
    <name type="scientific">Roridomyces roridus</name>
    <dbReference type="NCBI Taxonomy" id="1738132"/>
    <lineage>
        <taxon>Eukaryota</taxon>
        <taxon>Fungi</taxon>
        <taxon>Dikarya</taxon>
        <taxon>Basidiomycota</taxon>
        <taxon>Agaricomycotina</taxon>
        <taxon>Agaricomycetes</taxon>
        <taxon>Agaricomycetidae</taxon>
        <taxon>Agaricales</taxon>
        <taxon>Marasmiineae</taxon>
        <taxon>Mycenaceae</taxon>
        <taxon>Roridomyces</taxon>
    </lineage>
</organism>
<accession>A0AAD7FL87</accession>
<sequence length="288" mass="33179">MSDLCPVLPQDLERDIFLITSYTDPQSVPTLMLGAHRVKLWVEPLRFRAMILYGTILHRMEPRMKDFPFTNDETFSRLFSIPPATLRDSVRNLCLQHVSLPVVEYILSTCDNIQDLSIFPAHHPSLLDIVGKLRLRHLHCDLQSLFSGIERNYVLAHIDYTHSLFSNITHPTLPNESLIHLPRPTGPYKFLSLVPRTLRACPALRVILFQIITDEWDREVDASITRDPRFVQMALPMTILEHASDWLDGVLTGSDYWARAEEHIKKRIAGEVTTYVMDESMELPVVEQ</sequence>
<dbReference type="AlphaFoldDB" id="A0AAD7FL87"/>
<keyword evidence="2" id="KW-1185">Reference proteome</keyword>
<evidence type="ECO:0000313" key="1">
    <source>
        <dbReference type="EMBL" id="KAJ7626127.1"/>
    </source>
</evidence>
<dbReference type="EMBL" id="JARKIF010000012">
    <property type="protein sequence ID" value="KAJ7626127.1"/>
    <property type="molecule type" value="Genomic_DNA"/>
</dbReference>
<protein>
    <submittedName>
        <fullName evidence="1">Uncharacterized protein</fullName>
    </submittedName>
</protein>
<gene>
    <name evidence="1" type="ORF">FB45DRAFT_1060634</name>
</gene>
<evidence type="ECO:0000313" key="2">
    <source>
        <dbReference type="Proteomes" id="UP001221142"/>
    </source>
</evidence>
<name>A0AAD7FL87_9AGAR</name>
<proteinExistence type="predicted"/>
<reference evidence="1" key="1">
    <citation type="submission" date="2023-03" db="EMBL/GenBank/DDBJ databases">
        <title>Massive genome expansion in bonnet fungi (Mycena s.s.) driven by repeated elements and novel gene families across ecological guilds.</title>
        <authorList>
            <consortium name="Lawrence Berkeley National Laboratory"/>
            <person name="Harder C.B."/>
            <person name="Miyauchi S."/>
            <person name="Viragh M."/>
            <person name="Kuo A."/>
            <person name="Thoen E."/>
            <person name="Andreopoulos B."/>
            <person name="Lu D."/>
            <person name="Skrede I."/>
            <person name="Drula E."/>
            <person name="Henrissat B."/>
            <person name="Morin E."/>
            <person name="Kohler A."/>
            <person name="Barry K."/>
            <person name="LaButti K."/>
            <person name="Morin E."/>
            <person name="Salamov A."/>
            <person name="Lipzen A."/>
            <person name="Mereny Z."/>
            <person name="Hegedus B."/>
            <person name="Baldrian P."/>
            <person name="Stursova M."/>
            <person name="Weitz H."/>
            <person name="Taylor A."/>
            <person name="Grigoriev I.V."/>
            <person name="Nagy L.G."/>
            <person name="Martin F."/>
            <person name="Kauserud H."/>
        </authorList>
    </citation>
    <scope>NUCLEOTIDE SEQUENCE</scope>
    <source>
        <strain evidence="1">9284</strain>
    </source>
</reference>
<dbReference type="Proteomes" id="UP001221142">
    <property type="component" value="Unassembled WGS sequence"/>
</dbReference>